<proteinExistence type="inferred from homology"/>
<reference evidence="7" key="2">
    <citation type="journal article" date="2021" name="PeerJ">
        <title>Extensive microbial diversity within the chicken gut microbiome revealed by metagenomics and culture.</title>
        <authorList>
            <person name="Gilroy R."/>
            <person name="Ravi A."/>
            <person name="Getino M."/>
            <person name="Pursley I."/>
            <person name="Horton D.L."/>
            <person name="Alikhan N.F."/>
            <person name="Baker D."/>
            <person name="Gharbi K."/>
            <person name="Hall N."/>
            <person name="Watson M."/>
            <person name="Adriaenssens E.M."/>
            <person name="Foster-Nyarko E."/>
            <person name="Jarju S."/>
            <person name="Secka A."/>
            <person name="Antonio M."/>
            <person name="Oren A."/>
            <person name="Chaudhuri R.R."/>
            <person name="La Ragione R."/>
            <person name="Hildebrand F."/>
            <person name="Pallen M.J."/>
        </authorList>
    </citation>
    <scope>NUCLEOTIDE SEQUENCE</scope>
    <source>
        <strain evidence="7">CHK199-13235</strain>
    </source>
</reference>
<dbReference type="GO" id="GO:0005524">
    <property type="term" value="F:ATP binding"/>
    <property type="evidence" value="ECO:0007669"/>
    <property type="project" value="UniProtKB-KW"/>
</dbReference>
<comment type="caution">
    <text evidence="7">The sequence shown here is derived from an EMBL/GenBank/DDBJ whole genome shotgun (WGS) entry which is preliminary data.</text>
</comment>
<feature type="region of interest" description="Disordered" evidence="6">
    <location>
        <begin position="200"/>
        <end position="224"/>
    </location>
</feature>
<dbReference type="Gene3D" id="3.40.50.10420">
    <property type="entry name" value="NagB/RpiA/CoA transferase-like"/>
    <property type="match status" value="1"/>
</dbReference>
<accession>A0A9D1FPD4</accession>
<dbReference type="NCBIfam" id="TIGR02727">
    <property type="entry name" value="MTHFS_bact"/>
    <property type="match status" value="1"/>
</dbReference>
<feature type="compositionally biased region" description="Basic and acidic residues" evidence="6">
    <location>
        <begin position="214"/>
        <end position="224"/>
    </location>
</feature>
<evidence type="ECO:0000256" key="6">
    <source>
        <dbReference type="SAM" id="MobiDB-lite"/>
    </source>
</evidence>
<evidence type="ECO:0000256" key="4">
    <source>
        <dbReference type="PIRSR" id="PIRSR006806-1"/>
    </source>
</evidence>
<feature type="binding site" evidence="4">
    <location>
        <begin position="13"/>
        <end position="17"/>
    </location>
    <ligand>
        <name>ATP</name>
        <dbReference type="ChEBI" id="CHEBI:30616"/>
    </ligand>
</feature>
<name>A0A9D1FPD4_9FIRM</name>
<protein>
    <recommendedName>
        <fullName evidence="5">5-formyltetrahydrofolate cyclo-ligase</fullName>
        <ecNumber evidence="5">6.3.3.2</ecNumber>
    </recommendedName>
</protein>
<evidence type="ECO:0000313" key="8">
    <source>
        <dbReference type="Proteomes" id="UP000824002"/>
    </source>
</evidence>
<dbReference type="GO" id="GO:0009396">
    <property type="term" value="P:folic acid-containing compound biosynthetic process"/>
    <property type="evidence" value="ECO:0007669"/>
    <property type="project" value="TreeGrafter"/>
</dbReference>
<organism evidence="7 8">
    <name type="scientific">Candidatus Merdivicinus excrementipullorum</name>
    <dbReference type="NCBI Taxonomy" id="2840867"/>
    <lineage>
        <taxon>Bacteria</taxon>
        <taxon>Bacillati</taxon>
        <taxon>Bacillota</taxon>
        <taxon>Clostridia</taxon>
        <taxon>Eubacteriales</taxon>
        <taxon>Oscillospiraceae</taxon>
        <taxon>Oscillospiraceae incertae sedis</taxon>
        <taxon>Candidatus Merdivicinus</taxon>
    </lineage>
</organism>
<dbReference type="InterPro" id="IPR002698">
    <property type="entry name" value="FTHF_cligase"/>
</dbReference>
<keyword evidence="2 4" id="KW-0547">Nucleotide-binding</keyword>
<evidence type="ECO:0000256" key="3">
    <source>
        <dbReference type="ARBA" id="ARBA00022840"/>
    </source>
</evidence>
<keyword evidence="3 4" id="KW-0067">ATP-binding</keyword>
<dbReference type="PANTHER" id="PTHR23407">
    <property type="entry name" value="ATPASE INHIBITOR/5-FORMYLTETRAHYDROFOLATE CYCLO-LIGASE"/>
    <property type="match status" value="1"/>
</dbReference>
<dbReference type="EMBL" id="DVJP01000077">
    <property type="protein sequence ID" value="HIS77531.1"/>
    <property type="molecule type" value="Genomic_DNA"/>
</dbReference>
<keyword evidence="5" id="KW-0479">Metal-binding</keyword>
<dbReference type="EC" id="6.3.3.2" evidence="5"/>
<feature type="compositionally biased region" description="Basic residues" evidence="6">
    <location>
        <begin position="204"/>
        <end position="213"/>
    </location>
</feature>
<evidence type="ECO:0000256" key="2">
    <source>
        <dbReference type="ARBA" id="ARBA00022741"/>
    </source>
</evidence>
<evidence type="ECO:0000256" key="1">
    <source>
        <dbReference type="ARBA" id="ARBA00010638"/>
    </source>
</evidence>
<dbReference type="InterPro" id="IPR024185">
    <property type="entry name" value="FTHF_cligase-like_sf"/>
</dbReference>
<dbReference type="GO" id="GO:0035999">
    <property type="term" value="P:tetrahydrofolate interconversion"/>
    <property type="evidence" value="ECO:0007669"/>
    <property type="project" value="TreeGrafter"/>
</dbReference>
<dbReference type="GO" id="GO:0030272">
    <property type="term" value="F:5-formyltetrahydrofolate cyclo-ligase activity"/>
    <property type="evidence" value="ECO:0007669"/>
    <property type="project" value="UniProtKB-EC"/>
</dbReference>
<evidence type="ECO:0000256" key="5">
    <source>
        <dbReference type="RuleBase" id="RU361279"/>
    </source>
</evidence>
<dbReference type="AlphaFoldDB" id="A0A9D1FPD4"/>
<dbReference type="Pfam" id="PF01812">
    <property type="entry name" value="5-FTHF_cyc-lig"/>
    <property type="match status" value="1"/>
</dbReference>
<comment type="cofactor">
    <cofactor evidence="5">
        <name>Mg(2+)</name>
        <dbReference type="ChEBI" id="CHEBI:18420"/>
    </cofactor>
</comment>
<keyword evidence="7" id="KW-0436">Ligase</keyword>
<dbReference type="InterPro" id="IPR037171">
    <property type="entry name" value="NagB/RpiA_transferase-like"/>
</dbReference>
<feature type="binding site" evidence="4">
    <location>
        <begin position="143"/>
        <end position="151"/>
    </location>
    <ligand>
        <name>ATP</name>
        <dbReference type="ChEBI" id="CHEBI:30616"/>
    </ligand>
</feature>
<dbReference type="SUPFAM" id="SSF100950">
    <property type="entry name" value="NagB/RpiA/CoA transferase-like"/>
    <property type="match status" value="1"/>
</dbReference>
<sequence>MERVTKPDIRLVKKELRDRMKELRRNLPPADKAAKDAAILNRVTALPEYQKARLLLTYVSTAIEVDTHALIARALADGKRVAVPYCIPGKTEMLFCQIGGMEDLSPGTFGVLEPNPELQPVLTDFSHSICILPGLSFDLQGYRLGYGKGYYDRFLSKYHGVNIGVCYNVCLKPLLPHGRYDKMVAILATEKFVKRFVPQPVRPNRNKPVRRRASRPEGDFHGRR</sequence>
<comment type="catalytic activity">
    <reaction evidence="5">
        <text>(6S)-5-formyl-5,6,7,8-tetrahydrofolate + ATP = (6R)-5,10-methenyltetrahydrofolate + ADP + phosphate</text>
        <dbReference type="Rhea" id="RHEA:10488"/>
        <dbReference type="ChEBI" id="CHEBI:30616"/>
        <dbReference type="ChEBI" id="CHEBI:43474"/>
        <dbReference type="ChEBI" id="CHEBI:57455"/>
        <dbReference type="ChEBI" id="CHEBI:57457"/>
        <dbReference type="ChEBI" id="CHEBI:456216"/>
        <dbReference type="EC" id="6.3.3.2"/>
    </reaction>
</comment>
<dbReference type="PANTHER" id="PTHR23407:SF1">
    <property type="entry name" value="5-FORMYLTETRAHYDROFOLATE CYCLO-LIGASE"/>
    <property type="match status" value="1"/>
</dbReference>
<reference evidence="7" key="1">
    <citation type="submission" date="2020-10" db="EMBL/GenBank/DDBJ databases">
        <authorList>
            <person name="Gilroy R."/>
        </authorList>
    </citation>
    <scope>NUCLEOTIDE SEQUENCE</scope>
    <source>
        <strain evidence="7">CHK199-13235</strain>
    </source>
</reference>
<keyword evidence="5" id="KW-0460">Magnesium</keyword>
<feature type="binding site" evidence="4">
    <location>
        <position position="64"/>
    </location>
    <ligand>
        <name>substrate</name>
    </ligand>
</feature>
<evidence type="ECO:0000313" key="7">
    <source>
        <dbReference type="EMBL" id="HIS77531.1"/>
    </source>
</evidence>
<dbReference type="Proteomes" id="UP000824002">
    <property type="component" value="Unassembled WGS sequence"/>
</dbReference>
<dbReference type="GO" id="GO:0046872">
    <property type="term" value="F:metal ion binding"/>
    <property type="evidence" value="ECO:0007669"/>
    <property type="project" value="UniProtKB-KW"/>
</dbReference>
<dbReference type="PIRSF" id="PIRSF006806">
    <property type="entry name" value="FTHF_cligase"/>
    <property type="match status" value="1"/>
</dbReference>
<feature type="binding site" evidence="4">
    <location>
        <position position="59"/>
    </location>
    <ligand>
        <name>substrate</name>
    </ligand>
</feature>
<comment type="similarity">
    <text evidence="1 5">Belongs to the 5-formyltetrahydrofolate cyclo-ligase family.</text>
</comment>
<gene>
    <name evidence="7" type="ORF">IAB51_12100</name>
</gene>